<evidence type="ECO:0000259" key="9">
    <source>
        <dbReference type="Pfam" id="PF25198"/>
    </source>
</evidence>
<evidence type="ECO:0000256" key="1">
    <source>
        <dbReference type="ARBA" id="ARBA00004635"/>
    </source>
</evidence>
<reference evidence="10" key="1">
    <citation type="submission" date="2020-03" db="EMBL/GenBank/DDBJ databases">
        <title>Draft sequencing of Paenibacilllus sp. S3N08.</title>
        <authorList>
            <person name="Kim D.-U."/>
        </authorList>
    </citation>
    <scope>NUCLEOTIDE SEQUENCE</scope>
    <source>
        <strain evidence="10">S3N08</strain>
    </source>
</reference>
<dbReference type="SUPFAM" id="SSF47473">
    <property type="entry name" value="EF-hand"/>
    <property type="match status" value="1"/>
</dbReference>
<keyword evidence="5" id="KW-0472">Membrane</keyword>
<feature type="domain" description="Spore germination GerAC-like C-terminal" evidence="8">
    <location>
        <begin position="201"/>
        <end position="354"/>
    </location>
</feature>
<dbReference type="InterPro" id="IPR057336">
    <property type="entry name" value="GerAC_N"/>
</dbReference>
<dbReference type="Proteomes" id="UP001165962">
    <property type="component" value="Unassembled WGS sequence"/>
</dbReference>
<protein>
    <submittedName>
        <fullName evidence="10">Spore gernimation protein</fullName>
    </submittedName>
</protein>
<evidence type="ECO:0000256" key="2">
    <source>
        <dbReference type="ARBA" id="ARBA00007886"/>
    </source>
</evidence>
<dbReference type="Pfam" id="PF25198">
    <property type="entry name" value="Spore_GerAC_N"/>
    <property type="match status" value="1"/>
</dbReference>
<accession>A0ABX0JEF9</accession>
<organism evidence="10 11">
    <name type="scientific">Paenibacillus agricola</name>
    <dbReference type="NCBI Taxonomy" id="2716264"/>
    <lineage>
        <taxon>Bacteria</taxon>
        <taxon>Bacillati</taxon>
        <taxon>Bacillota</taxon>
        <taxon>Bacilli</taxon>
        <taxon>Bacillales</taxon>
        <taxon>Paenibacillaceae</taxon>
        <taxon>Paenibacillus</taxon>
    </lineage>
</organism>
<comment type="caution">
    <text evidence="10">The sequence shown here is derived from an EMBL/GenBank/DDBJ whole genome shotgun (WGS) entry which is preliminary data.</text>
</comment>
<dbReference type="InterPro" id="IPR011992">
    <property type="entry name" value="EF-hand-dom_pair"/>
</dbReference>
<evidence type="ECO:0000259" key="8">
    <source>
        <dbReference type="Pfam" id="PF05504"/>
    </source>
</evidence>
<evidence type="ECO:0000313" key="10">
    <source>
        <dbReference type="EMBL" id="NHN32085.1"/>
    </source>
</evidence>
<evidence type="ECO:0000256" key="4">
    <source>
        <dbReference type="ARBA" id="ARBA00022729"/>
    </source>
</evidence>
<comment type="subcellular location">
    <subcellularLocation>
        <location evidence="1">Membrane</location>
        <topology evidence="1">Lipid-anchor</topology>
    </subcellularLocation>
</comment>
<dbReference type="Gene3D" id="3.30.300.210">
    <property type="entry name" value="Nutrient germinant receptor protein C, domain 3"/>
    <property type="match status" value="1"/>
</dbReference>
<name>A0ABX0JEF9_9BACL</name>
<evidence type="ECO:0000256" key="6">
    <source>
        <dbReference type="ARBA" id="ARBA00023139"/>
    </source>
</evidence>
<keyword evidence="6" id="KW-0564">Palmitate</keyword>
<dbReference type="PANTHER" id="PTHR35789">
    <property type="entry name" value="SPORE GERMINATION PROTEIN B3"/>
    <property type="match status" value="1"/>
</dbReference>
<dbReference type="InterPro" id="IPR046953">
    <property type="entry name" value="Spore_GerAC-like_C"/>
</dbReference>
<evidence type="ECO:0000313" key="11">
    <source>
        <dbReference type="Proteomes" id="UP001165962"/>
    </source>
</evidence>
<sequence>MNRFKKLMLRAVVGSLLIVNGCSPYMENNTIEELAPVIFWSISNGENGKFTISTLVPPLINEKKRLLSQQVDLMKQGIQGFNLIHYREMKLGQLRMLFIQDDVAKKGLIPLLNMISMDPNITQRLYLVIVQGNFDEYIASQLIKQENLDYFLYRMFHHYERNNQGEITVVNLHQYLKRLYTPYSDPILPVFKVNKENFAYKGTAVFKDDKLITTATHIDDHIFQLISNDYYLKLLPIPELSVSIGQLRSHVDMKFNEDYSSLSVKVDLSGRIEDYQADMQVLDQGQLLRLNQEVERYMETHTSDLLVKLQKLKVDPIQIGNLTLAPFRQPMSEETWLSYWEKMKFEVDYEMRLETLTIDNKDK</sequence>
<comment type="similarity">
    <text evidence="2">Belongs to the GerABKC lipoprotein family.</text>
</comment>
<gene>
    <name evidence="10" type="ORF">G9U52_19795</name>
</gene>
<proteinExistence type="inferred from homology"/>
<evidence type="ECO:0000256" key="5">
    <source>
        <dbReference type="ARBA" id="ARBA00023136"/>
    </source>
</evidence>
<keyword evidence="11" id="KW-1185">Reference proteome</keyword>
<keyword evidence="3" id="KW-0309">Germination</keyword>
<evidence type="ECO:0000256" key="7">
    <source>
        <dbReference type="ARBA" id="ARBA00023288"/>
    </source>
</evidence>
<keyword evidence="7" id="KW-0449">Lipoprotein</keyword>
<dbReference type="Pfam" id="PF05504">
    <property type="entry name" value="Spore_GerAC"/>
    <property type="match status" value="1"/>
</dbReference>
<dbReference type="PANTHER" id="PTHR35789:SF1">
    <property type="entry name" value="SPORE GERMINATION PROTEIN B3"/>
    <property type="match status" value="1"/>
</dbReference>
<feature type="domain" description="Spore germination protein N-terminal" evidence="9">
    <location>
        <begin position="30"/>
        <end position="192"/>
    </location>
</feature>
<keyword evidence="4" id="KW-0732">Signal</keyword>
<dbReference type="InterPro" id="IPR008844">
    <property type="entry name" value="Spore_GerAC-like"/>
</dbReference>
<dbReference type="EMBL" id="JAAOIW010000007">
    <property type="protein sequence ID" value="NHN32085.1"/>
    <property type="molecule type" value="Genomic_DNA"/>
</dbReference>
<dbReference type="InterPro" id="IPR038501">
    <property type="entry name" value="Spore_GerAC_C_sf"/>
</dbReference>
<evidence type="ECO:0000256" key="3">
    <source>
        <dbReference type="ARBA" id="ARBA00022544"/>
    </source>
</evidence>